<proteinExistence type="predicted"/>
<keyword evidence="2" id="KW-1185">Reference proteome</keyword>
<dbReference type="RefSeq" id="WP_002700566.1">
    <property type="nucleotide sequence ID" value="NZ_AAWS01000032.1"/>
</dbReference>
<gene>
    <name evidence="1" type="ORF">M23134_06115</name>
</gene>
<name>A1ZSK8_MICM2</name>
<dbReference type="eggNOG" id="ENOG5032S4G">
    <property type="taxonomic scope" value="Bacteria"/>
</dbReference>
<protein>
    <submittedName>
        <fullName evidence="1">Uncharacterized protein</fullName>
    </submittedName>
</protein>
<dbReference type="OrthoDB" id="5431593at2"/>
<dbReference type="AlphaFoldDB" id="A1ZSK8"/>
<evidence type="ECO:0000313" key="2">
    <source>
        <dbReference type="Proteomes" id="UP000004095"/>
    </source>
</evidence>
<accession>A1ZSK8</accession>
<organism evidence="1 2">
    <name type="scientific">Microscilla marina ATCC 23134</name>
    <dbReference type="NCBI Taxonomy" id="313606"/>
    <lineage>
        <taxon>Bacteria</taxon>
        <taxon>Pseudomonadati</taxon>
        <taxon>Bacteroidota</taxon>
        <taxon>Cytophagia</taxon>
        <taxon>Cytophagales</taxon>
        <taxon>Microscillaceae</taxon>
        <taxon>Microscilla</taxon>
    </lineage>
</organism>
<comment type="caution">
    <text evidence="1">The sequence shown here is derived from an EMBL/GenBank/DDBJ whole genome shotgun (WGS) entry which is preliminary data.</text>
</comment>
<dbReference type="InterPro" id="IPR036412">
    <property type="entry name" value="HAD-like_sf"/>
</dbReference>
<dbReference type="Proteomes" id="UP000004095">
    <property type="component" value="Unassembled WGS sequence"/>
</dbReference>
<dbReference type="SUPFAM" id="SSF56784">
    <property type="entry name" value="HAD-like"/>
    <property type="match status" value="1"/>
</dbReference>
<dbReference type="EMBL" id="AAWS01000032">
    <property type="protein sequence ID" value="EAY26588.1"/>
    <property type="molecule type" value="Genomic_DNA"/>
</dbReference>
<sequence length="148" mass="17430">MTFRIAFDLDDTLISPDQAFVSELFPPPALVRILGFEPLRLHFKRLYKQLKKQKVEVWIYTYIYRLFWLYGVHLNGIINGAIHKERMKNIPKNISKYPPAFGIDALIDNSLRVYKEGQENNFTVVRVLPNDDQWYGALDSLLLKRQCQ</sequence>
<evidence type="ECO:0000313" key="1">
    <source>
        <dbReference type="EMBL" id="EAY26588.1"/>
    </source>
</evidence>
<reference evidence="1 2" key="1">
    <citation type="submission" date="2007-01" db="EMBL/GenBank/DDBJ databases">
        <authorList>
            <person name="Haygood M."/>
            <person name="Podell S."/>
            <person name="Anderson C."/>
            <person name="Hopkinson B."/>
            <person name="Roe K."/>
            <person name="Barbeau K."/>
            <person name="Gaasterland T."/>
            <person name="Ferriera S."/>
            <person name="Johnson J."/>
            <person name="Kravitz S."/>
            <person name="Beeson K."/>
            <person name="Sutton G."/>
            <person name="Rogers Y.-H."/>
            <person name="Friedman R."/>
            <person name="Frazier M."/>
            <person name="Venter J.C."/>
        </authorList>
    </citation>
    <scope>NUCLEOTIDE SEQUENCE [LARGE SCALE GENOMIC DNA]</scope>
    <source>
        <strain evidence="1 2">ATCC 23134</strain>
    </source>
</reference>